<reference evidence="3" key="1">
    <citation type="journal article" date="2005" name="Int. J. Syst. Evol. Microbiol.">
        <title>Methanofollis formosanus sp. nov., isolated from a fish pond.</title>
        <authorList>
            <person name="Wu S.Y."/>
            <person name="Chen S.C."/>
            <person name="Lai M.C."/>
        </authorList>
    </citation>
    <scope>NUCLEOTIDE SEQUENCE</scope>
    <source>
        <strain evidence="3">ML15</strain>
    </source>
</reference>
<dbReference type="Pfam" id="PF24266">
    <property type="entry name" value="HTH_HVO_0163_N"/>
    <property type="match status" value="1"/>
</dbReference>
<dbReference type="Pfam" id="PF13412">
    <property type="entry name" value="HTH_24"/>
    <property type="match status" value="1"/>
</dbReference>
<dbReference type="KEGG" id="mfk:E2N92_09165"/>
<dbReference type="AlphaFoldDB" id="A0A8G1EG91"/>
<dbReference type="Proteomes" id="UP000826709">
    <property type="component" value="Chromosome"/>
</dbReference>
<dbReference type="PANTHER" id="PTHR36216">
    <property type="entry name" value="TRANSCRIPTIONAL REGULATOR, TRMB"/>
    <property type="match status" value="1"/>
</dbReference>
<dbReference type="PANTHER" id="PTHR36216:SF1">
    <property type="entry name" value="HTH ARSR-TYPE DOMAIN-CONTAINING PROTEIN"/>
    <property type="match status" value="1"/>
</dbReference>
<dbReference type="Gene3D" id="1.10.10.10">
    <property type="entry name" value="Winged helix-like DNA-binding domain superfamily/Winged helix DNA-binding domain"/>
    <property type="match status" value="2"/>
</dbReference>
<evidence type="ECO:0000256" key="1">
    <source>
        <dbReference type="SAM" id="Phobius"/>
    </source>
</evidence>
<dbReference type="EMBL" id="CP037968">
    <property type="protein sequence ID" value="QYZ79588.1"/>
    <property type="molecule type" value="Genomic_DNA"/>
</dbReference>
<reference evidence="3" key="2">
    <citation type="submission" date="2019-03" db="EMBL/GenBank/DDBJ databases">
        <authorList>
            <person name="Chen S.-C."/>
            <person name="Wu S.-Y."/>
            <person name="Lai M.-C."/>
        </authorList>
    </citation>
    <scope>NUCLEOTIDE SEQUENCE</scope>
    <source>
        <strain evidence="3">ML15</strain>
    </source>
</reference>
<keyword evidence="1" id="KW-0472">Membrane</keyword>
<accession>A0A8G1EG91</accession>
<keyword evidence="1" id="KW-1133">Transmembrane helix</keyword>
<keyword evidence="1" id="KW-0812">Transmembrane</keyword>
<evidence type="ECO:0000259" key="2">
    <source>
        <dbReference type="Pfam" id="PF24266"/>
    </source>
</evidence>
<protein>
    <submittedName>
        <fullName evidence="3">Winged helix-turn-helix transcriptional regulator</fullName>
    </submittedName>
</protein>
<feature type="transmembrane region" description="Helical" evidence="1">
    <location>
        <begin position="63"/>
        <end position="84"/>
    </location>
</feature>
<dbReference type="InterPro" id="IPR036390">
    <property type="entry name" value="WH_DNA-bd_sf"/>
</dbReference>
<feature type="domain" description="HVO-0163 N-terminal HTH" evidence="2">
    <location>
        <begin position="104"/>
        <end position="174"/>
    </location>
</feature>
<gene>
    <name evidence="3" type="ORF">E2N92_09165</name>
</gene>
<dbReference type="InterPro" id="IPR056504">
    <property type="entry name" value="HTH_HVO_0163_N"/>
</dbReference>
<dbReference type="CDD" id="cd00090">
    <property type="entry name" value="HTH_ARSR"/>
    <property type="match status" value="2"/>
</dbReference>
<sequence>MVGKEVWAPMRQHGVFFVLLVLMAVLPASGFSVYEVAPWGGAAPAGAGVAPVPLAWWEVPLPLLLLFFILPFLPVSCLGLFWVLKVCVSLGFRQVHRDALLANRTRRQVYDHVRAHPGVRFAVLCRDLGMNRGTLRYHLAVLEQFGAITVWKNGRAVGYFENSGKYSESERRALAGLSETERAICTILTVSPGSTRSEVALRLGVATSTVSWHIGRLARRGVVAVKREGREVRYDLCPPASLAVRE</sequence>
<organism evidence="3 4">
    <name type="scientific">Methanofollis formosanus</name>
    <dbReference type="NCBI Taxonomy" id="299308"/>
    <lineage>
        <taxon>Archaea</taxon>
        <taxon>Methanobacteriati</taxon>
        <taxon>Methanobacteriota</taxon>
        <taxon>Stenosarchaea group</taxon>
        <taxon>Methanomicrobia</taxon>
        <taxon>Methanomicrobiales</taxon>
        <taxon>Methanomicrobiaceae</taxon>
        <taxon>Methanofollis</taxon>
    </lineage>
</organism>
<dbReference type="SUPFAM" id="SSF46785">
    <property type="entry name" value="Winged helix' DNA-binding domain"/>
    <property type="match status" value="2"/>
</dbReference>
<proteinExistence type="predicted"/>
<keyword evidence="4" id="KW-1185">Reference proteome</keyword>
<name>A0A8G1EG91_9EURY</name>
<dbReference type="InterPro" id="IPR036388">
    <property type="entry name" value="WH-like_DNA-bd_sf"/>
</dbReference>
<evidence type="ECO:0000313" key="4">
    <source>
        <dbReference type="Proteomes" id="UP000826709"/>
    </source>
</evidence>
<evidence type="ECO:0000313" key="3">
    <source>
        <dbReference type="EMBL" id="QYZ79588.1"/>
    </source>
</evidence>
<dbReference type="InterPro" id="IPR011991">
    <property type="entry name" value="ArsR-like_HTH"/>
</dbReference>